<dbReference type="KEGG" id="spon:HME9304_02733"/>
<dbReference type="OrthoDB" id="1186960at2"/>
<protein>
    <recommendedName>
        <fullName evidence="3">Lipoprotein</fullName>
    </recommendedName>
</protein>
<name>A0A2Z4LV57_9FLAO</name>
<proteinExistence type="predicted"/>
<evidence type="ECO:0000313" key="1">
    <source>
        <dbReference type="EMBL" id="AWX45706.1"/>
    </source>
</evidence>
<dbReference type="RefSeq" id="WP_112379067.1">
    <property type="nucleotide sequence ID" value="NZ_CP030104.1"/>
</dbReference>
<sequence>MKPIFTAILMTCVLYGCGPLGQLKKTDAQIPFIGAIGKHSSVFFTKNFQKVGEPTLGEPIPITIQSLPLSSSMATKYNRYENQRGKEPLFNKKDTITVQTRYFQAQISDAISLTNQLNHPNNRKVKEYLQNDKDLLILTSISFITDIETEQRIRTAEHSFVDEIDGALTLVLQNGRIKTQINLSSLQVFDFETSGLCWKKDKRNQLQIAAILVTGNSCPGKTEKDSNKLAIKRSHLKL</sequence>
<reference evidence="1 2" key="1">
    <citation type="submission" date="2018-06" db="EMBL/GenBank/DDBJ databases">
        <title>Spongiibacterium sp. HME9304 Genome sequencing and assembly.</title>
        <authorList>
            <person name="Kang H."/>
            <person name="Kim H."/>
            <person name="Joh K."/>
        </authorList>
    </citation>
    <scope>NUCLEOTIDE SEQUENCE [LARGE SCALE GENOMIC DNA]</scope>
    <source>
        <strain evidence="1 2">HME9304</strain>
    </source>
</reference>
<dbReference type="EMBL" id="CP030104">
    <property type="protein sequence ID" value="AWX45706.1"/>
    <property type="molecule type" value="Genomic_DNA"/>
</dbReference>
<dbReference type="Proteomes" id="UP000248536">
    <property type="component" value="Chromosome"/>
</dbReference>
<evidence type="ECO:0000313" key="2">
    <source>
        <dbReference type="Proteomes" id="UP000248536"/>
    </source>
</evidence>
<dbReference type="AlphaFoldDB" id="A0A2Z4LV57"/>
<evidence type="ECO:0008006" key="3">
    <source>
        <dbReference type="Google" id="ProtNLM"/>
    </source>
</evidence>
<gene>
    <name evidence="1" type="ORF">HME9304_02733</name>
</gene>
<accession>A0A2Z4LV57</accession>
<organism evidence="1 2">
    <name type="scientific">Flagellimonas maritima</name>
    <dbReference type="NCBI Taxonomy" id="1383885"/>
    <lineage>
        <taxon>Bacteria</taxon>
        <taxon>Pseudomonadati</taxon>
        <taxon>Bacteroidota</taxon>
        <taxon>Flavobacteriia</taxon>
        <taxon>Flavobacteriales</taxon>
        <taxon>Flavobacteriaceae</taxon>
        <taxon>Flagellimonas</taxon>
    </lineage>
</organism>
<keyword evidence="2" id="KW-1185">Reference proteome</keyword>
<dbReference type="PROSITE" id="PS51257">
    <property type="entry name" value="PROKAR_LIPOPROTEIN"/>
    <property type="match status" value="1"/>
</dbReference>